<dbReference type="GO" id="GO:0004656">
    <property type="term" value="F:procollagen-proline 4-dioxygenase activity"/>
    <property type="evidence" value="ECO:0007669"/>
    <property type="project" value="UniProtKB-EC"/>
</dbReference>
<dbReference type="OrthoDB" id="420380at2759"/>
<keyword evidence="7" id="KW-0256">Endoplasmic reticulum</keyword>
<dbReference type="GO" id="GO:0005506">
    <property type="term" value="F:iron ion binding"/>
    <property type="evidence" value="ECO:0007669"/>
    <property type="project" value="InterPro"/>
</dbReference>
<keyword evidence="9" id="KW-0223">Dioxygenase</keyword>
<name>A0A1J1IDA5_9DIPT</name>
<comment type="function">
    <text evidence="2">Catalyzes the post-translational formation of 4-hydroxyproline in -Xaa-Pro-Gly- sequences in collagens and other proteins.</text>
</comment>
<sequence length="1974" mass="225613">MKVQVLFIFVQLIILVATDDLFSSIEDLERLSFNEKKNIKEIEKLILKLEDKTEKLKRKVEVYKYENNLMKEDPMKYIVNPLNAFLLIKRLSYDIFKIGNMLSDITQEFVDNSKGIRLEYSDFEGAVQGLARLQVMYSLNPEDLAQGIINGEKYREELTAEDLLALGGELMNIKNYLIALPYLKLAEEKNKITNELPELVLLEAMLYNYNQTKKNEEMVDIIDKILNLDPRRDDLKGQKQRLELIIKASEGKLKDPREQARNTGMTEFLIMRETCSGRVNRSAEVISKLHCRYDTKTPFLKLAPLKLEEANLDPFIAIYHDVMSDNEVDLFILNSRPTLSRASVFEKDASAKVADIRVAKLSWQHDNNDKVFKRLTERVGDMSGLNMKTSEAWQTQNYGIGGHYEAHYDFTTKDSAPFTGGLGNRIATALFYLSDVERGGSTVFPYLRIKVDPKKGSAVFWYNLSTSGELEYYTRHAACPVLVGSKWVANKWIHEYGQEWMRPCELKPALTDEEYYKKMKILKVFLIVASIISIVTSEDLFSSIEQLEILSRNEDQLLKDTDWLIKKLELLIEQIKINQLKARQEHEEMLRDSFTYILNPLNALLLIKRLSYNVIQTVNAIKSVADQFSRYTEDITLPYSDFEGAVQGLVRLQTIYSLNPEDLAKGIIDGKKYRDELSANDLLALGEVLTYRDFDLPSVSLNYLNLALTRNQETNEISDLVILEQLYSNYKSAGNTTELVKIIDKILEIAPEREYLELERIDLELSLIFGDKTKDIDEKESPPPPPPPPPAGFNKNKELKYIIAACTGTAKRTDKELSQVRCRYVSKSPFSKIAPFKVEEASLDPYIVVFYDVISNDEIEIFKSTAKEGLKRASVLNPDSTSRIDDVRVAKLHWQADTQGGVFERVSKRVGDMTGLNMKTAEIWQTQNYGIGGHYGAHYDFTTPDAAPFHLGTGNRIATTLFYLSDVEKGGATIFPYLRIKVDPRKGSALFWYNLSTSGDVEYYTRHAACPVLVGSKWVANKWIHEYEQEWTRPCELKPAPTDANYYKKNQEKAKEELTEMRRDSYDYILNPLNAILLIKRLSFDFLLTVELIKSIADQFAKNAENITLPYSEFEEAMRGLVRLQNIYKLNPEDLAKGIIDGKKYRDELSANDLLAFGEVMNHKEFDLPSISLDYLNLALTKNQMTKEVSDLVILEQLYSNYKSIGNTTELVRIINRILEIAPERDYLKLERINLELSLLLNDKPKDVVENTSPPPLPPGSFNEAKENELISAVCTGTAKRTDKELSQVHCRYVSKSPFSKIAPFKVEEASLDPYIVVFYDVISNDEIEIFKSTAKEGLKRASVLNPDSTSRIDDVRVAKLHWQADTQGGVFERVSKRVGDMTGLNMKTAEIWQTQNYGIGGHYGAHYDFTTPDAAPFHLGTGNRIATTLFYLSDVEKGGATIFPYLRIKVDPRKGSALFWYNLSTSGDVEYYTRHVACPVLVGSKWVANKWIHEYEQEWTRPNQEKAKEELTEMRRDSYDYILNPLNAILLIKRLSFDFLLTVELIKSIADQFAKNAENITLPYSEFEGAMRGLVRLQNIYKLNPEDLANGIIDGKKYRDELSANDLLAFGEVMNHKEFDLPSISLDYLNLALTKNQMTKEVSDLVILEQLYSNYKSIGNTTELVRIINRILEIAPERDYLKLERINLELSLLLNDKPKDVVENTSPPPLPPGSFNEAKENELISAVCTGTAKRTDKELSQVHCRYVSKSPFSKIAPFKVEEASLDPYIVMFYDVISDDEIEIFKSTAKERLEQASVFNADGSLRVDSISKFAVMARMDDSEHEVFKRLIKRHADMTGLNMKSAEKWKVQNYGLGGHHIPHYDFVKRGEVVPFDNGNRISTMLFYLSDVEKGGSTVFPYLRIKVDPRKGSSLFWFNMNTSGEEDYFTRHAACPVMIGSKWVATKMTQEHGHEFIRPCGLKHVKTDEKDLFVDF</sequence>
<evidence type="ECO:0000256" key="1">
    <source>
        <dbReference type="ARBA" id="ARBA00001961"/>
    </source>
</evidence>
<keyword evidence="15" id="KW-0732">Signal</keyword>
<dbReference type="GO" id="GO:0031418">
    <property type="term" value="F:L-ascorbic acid binding"/>
    <property type="evidence" value="ECO:0007669"/>
    <property type="project" value="UniProtKB-KW"/>
</dbReference>
<feature type="domain" description="Fe2OG dioxygenase" evidence="16">
    <location>
        <begin position="1844"/>
        <end position="1949"/>
    </location>
</feature>
<evidence type="ECO:0000259" key="16">
    <source>
        <dbReference type="PROSITE" id="PS51471"/>
    </source>
</evidence>
<evidence type="ECO:0000256" key="5">
    <source>
        <dbReference type="ARBA" id="ARBA00012269"/>
    </source>
</evidence>
<comment type="similarity">
    <text evidence="4">Belongs to the P4HA family.</text>
</comment>
<keyword evidence="10" id="KW-0560">Oxidoreductase</keyword>
<dbReference type="GO" id="GO:0005788">
    <property type="term" value="C:endoplasmic reticulum lumen"/>
    <property type="evidence" value="ECO:0007669"/>
    <property type="project" value="UniProtKB-SubCell"/>
</dbReference>
<evidence type="ECO:0000256" key="4">
    <source>
        <dbReference type="ARBA" id="ARBA00006511"/>
    </source>
</evidence>
<dbReference type="PANTHER" id="PTHR10869">
    <property type="entry name" value="PROLYL 4-HYDROXYLASE ALPHA SUBUNIT"/>
    <property type="match status" value="1"/>
</dbReference>
<feature type="domain" description="Fe2OG dioxygenase" evidence="16">
    <location>
        <begin position="389"/>
        <end position="495"/>
    </location>
</feature>
<comment type="cofactor">
    <cofactor evidence="1">
        <name>L-ascorbate</name>
        <dbReference type="ChEBI" id="CHEBI:38290"/>
    </cofactor>
</comment>
<gene>
    <name evidence="17" type="ORF">CLUMA_CG011615</name>
</gene>
<dbReference type="STRING" id="568069.A0A1J1IDA5"/>
<dbReference type="Gene3D" id="2.60.120.620">
    <property type="entry name" value="q2cbj1_9rhob like domain"/>
    <property type="match status" value="4"/>
</dbReference>
<evidence type="ECO:0000256" key="13">
    <source>
        <dbReference type="SAM" id="Coils"/>
    </source>
</evidence>
<evidence type="ECO:0000256" key="6">
    <source>
        <dbReference type="ARBA" id="ARBA00022723"/>
    </source>
</evidence>
<dbReference type="Pfam" id="PF13640">
    <property type="entry name" value="2OG-FeII_Oxy_3"/>
    <property type="match status" value="4"/>
</dbReference>
<evidence type="ECO:0000256" key="2">
    <source>
        <dbReference type="ARBA" id="ARBA00002035"/>
    </source>
</evidence>
<evidence type="ECO:0000256" key="7">
    <source>
        <dbReference type="ARBA" id="ARBA00022824"/>
    </source>
</evidence>
<keyword evidence="12" id="KW-0325">Glycoprotein</keyword>
<dbReference type="EMBL" id="CVRI01000047">
    <property type="protein sequence ID" value="CRK98253.1"/>
    <property type="molecule type" value="Genomic_DNA"/>
</dbReference>
<keyword evidence="18" id="KW-1185">Reference proteome</keyword>
<reference evidence="17 18" key="1">
    <citation type="submission" date="2015-04" db="EMBL/GenBank/DDBJ databases">
        <authorList>
            <person name="Syromyatnikov M.Y."/>
            <person name="Popov V.N."/>
        </authorList>
    </citation>
    <scope>NUCLEOTIDE SEQUENCE [LARGE SCALE GENOMIC DNA]</scope>
</reference>
<feature type="signal peptide" evidence="15">
    <location>
        <begin position="1"/>
        <end position="18"/>
    </location>
</feature>
<dbReference type="InterPro" id="IPR044862">
    <property type="entry name" value="Pro_4_hyd_alph_FE2OG_OXY"/>
</dbReference>
<evidence type="ECO:0000256" key="10">
    <source>
        <dbReference type="ARBA" id="ARBA00023002"/>
    </source>
</evidence>
<evidence type="ECO:0000256" key="9">
    <source>
        <dbReference type="ARBA" id="ARBA00022964"/>
    </source>
</evidence>
<evidence type="ECO:0000256" key="11">
    <source>
        <dbReference type="ARBA" id="ARBA00023004"/>
    </source>
</evidence>
<feature type="coiled-coil region" evidence="13">
    <location>
        <begin position="25"/>
        <end position="66"/>
    </location>
</feature>
<dbReference type="FunFam" id="2.60.120.620:FF:000011">
    <property type="entry name" value="Prolyl alpha subunit"/>
    <property type="match status" value="4"/>
</dbReference>
<dbReference type="Gene3D" id="1.25.40.10">
    <property type="entry name" value="Tetratricopeptide repeat domain"/>
    <property type="match status" value="4"/>
</dbReference>
<dbReference type="InterPro" id="IPR011990">
    <property type="entry name" value="TPR-like_helical_dom_sf"/>
</dbReference>
<organism evidence="17 18">
    <name type="scientific">Clunio marinus</name>
    <dbReference type="NCBI Taxonomy" id="568069"/>
    <lineage>
        <taxon>Eukaryota</taxon>
        <taxon>Metazoa</taxon>
        <taxon>Ecdysozoa</taxon>
        <taxon>Arthropoda</taxon>
        <taxon>Hexapoda</taxon>
        <taxon>Insecta</taxon>
        <taxon>Pterygota</taxon>
        <taxon>Neoptera</taxon>
        <taxon>Endopterygota</taxon>
        <taxon>Diptera</taxon>
        <taxon>Nematocera</taxon>
        <taxon>Chironomoidea</taxon>
        <taxon>Chironomidae</taxon>
        <taxon>Clunio</taxon>
    </lineage>
</organism>
<dbReference type="Proteomes" id="UP000183832">
    <property type="component" value="Unassembled WGS sequence"/>
</dbReference>
<dbReference type="SMART" id="SM00702">
    <property type="entry name" value="P4Hc"/>
    <property type="match status" value="4"/>
</dbReference>
<keyword evidence="6" id="KW-0479">Metal-binding</keyword>
<evidence type="ECO:0000256" key="15">
    <source>
        <dbReference type="SAM" id="SignalP"/>
    </source>
</evidence>
<dbReference type="EC" id="1.14.11.2" evidence="5"/>
<dbReference type="Gene3D" id="6.10.140.1460">
    <property type="match status" value="3"/>
</dbReference>
<feature type="region of interest" description="Disordered" evidence="14">
    <location>
        <begin position="774"/>
        <end position="794"/>
    </location>
</feature>
<feature type="compositionally biased region" description="Pro residues" evidence="14">
    <location>
        <begin position="782"/>
        <end position="791"/>
    </location>
</feature>
<dbReference type="InterPro" id="IPR045054">
    <property type="entry name" value="P4HA-like"/>
</dbReference>
<keyword evidence="8" id="KW-0847">Vitamin C</keyword>
<dbReference type="Pfam" id="PF08336">
    <property type="entry name" value="P4Ha_N"/>
    <property type="match status" value="4"/>
</dbReference>
<dbReference type="InterPro" id="IPR005123">
    <property type="entry name" value="Oxoglu/Fe-dep_dioxygenase_dom"/>
</dbReference>
<dbReference type="PROSITE" id="PS51471">
    <property type="entry name" value="FE2OG_OXY"/>
    <property type="match status" value="4"/>
</dbReference>
<keyword evidence="11" id="KW-0408">Iron</keyword>
<protein>
    <recommendedName>
        <fullName evidence="5">procollagen-proline 4-dioxygenase</fullName>
        <ecNumber evidence="5">1.14.11.2</ecNumber>
    </recommendedName>
</protein>
<dbReference type="InterPro" id="IPR006620">
    <property type="entry name" value="Pro_4_hyd_alph"/>
</dbReference>
<feature type="domain" description="Fe2OG dioxygenase" evidence="16">
    <location>
        <begin position="920"/>
        <end position="1026"/>
    </location>
</feature>
<feature type="domain" description="Fe2OG dioxygenase" evidence="16">
    <location>
        <begin position="1389"/>
        <end position="1495"/>
    </location>
</feature>
<evidence type="ECO:0000256" key="12">
    <source>
        <dbReference type="ARBA" id="ARBA00023180"/>
    </source>
</evidence>
<dbReference type="PANTHER" id="PTHR10869:SF244">
    <property type="entry name" value="PROLYL 4-HYDROXYLASE SUBUNIT ALPHA-2"/>
    <property type="match status" value="1"/>
</dbReference>
<keyword evidence="13" id="KW-0175">Coiled coil</keyword>
<evidence type="ECO:0000313" key="17">
    <source>
        <dbReference type="EMBL" id="CRK98253.1"/>
    </source>
</evidence>
<evidence type="ECO:0000256" key="3">
    <source>
        <dbReference type="ARBA" id="ARBA00004319"/>
    </source>
</evidence>
<comment type="subcellular location">
    <subcellularLocation>
        <location evidence="3">Endoplasmic reticulum lumen</location>
    </subcellularLocation>
</comment>
<evidence type="ECO:0000256" key="8">
    <source>
        <dbReference type="ARBA" id="ARBA00022896"/>
    </source>
</evidence>
<proteinExistence type="inferred from homology"/>
<feature type="chain" id="PRO_5013040443" description="procollagen-proline 4-dioxygenase" evidence="15">
    <location>
        <begin position="19"/>
        <end position="1974"/>
    </location>
</feature>
<evidence type="ECO:0000313" key="18">
    <source>
        <dbReference type="Proteomes" id="UP000183832"/>
    </source>
</evidence>
<evidence type="ECO:0000256" key="14">
    <source>
        <dbReference type="SAM" id="MobiDB-lite"/>
    </source>
</evidence>
<accession>A0A1J1IDA5</accession>
<dbReference type="InterPro" id="IPR013547">
    <property type="entry name" value="P4H_N"/>
</dbReference>